<feature type="compositionally biased region" description="Basic and acidic residues" evidence="9">
    <location>
        <begin position="1"/>
        <end position="11"/>
    </location>
</feature>
<sequence length="642" mass="71441">MPPVESKKEPEVVDLTDAASRTPAASVPAISFVPDEDEGADEGDDVDLANLSPDEESNPVTNSDQASKQKNKKKKSKALSKARKKLSAALVPNSSSSSSTSATTNTSVEREPNSTTIESDTLNPEVVERLRAEVAKQHGDKVASQIKMSQIADVIEKMKLKEVAKGNVGIGGKNKKDMADHKFWGTQPVPKLSEEIEADQEGPIEPCVPRSEVQQDPYPLPKDFEWCTLDLTKVNETQEVYELLTNHYVEDDDASFRFDYSSEFLSWALKPPGYFPSWHIGVRVSSTRRLVAFISGVPTDLRVRQKTIRCSEINFLCVHKKLRSKRLAPVLIKEVTRRCHLEGIFQAIYTAGVVLPTPFSTSRYYHRSLNPIKLVEIGFSSVPRSMTLARMVRLYSLPTATSTPGFREMEEKDVPAVGKLLRRFLTRFEMAPHLNDDECRHMFMSGRGVDEDGVRKGQVTWCYVVEDPNTHAITDFVSFYSLPSTVMRNPKHNSLKAAYAFLYASDVVFPPRSSTSNIEEEVDFLPSWHEESDVARSALKRRLKELFEDAMVVAKKADFDVFNALTIMDNNLFIPDLKFGAGDGYLNFYLYNWRIQSIEGGQALVAPQLSTTIGGSQKSIGNGAGKIEPGIKDGSGIGIVML</sequence>
<reference evidence="12" key="1">
    <citation type="submission" date="2016-10" db="EMBL/GenBank/DDBJ databases">
        <title>Phylogenomic data for the living fossil Bartheletia paradoxa suggests that the early evolutionary history of major basidiomycete lineages might not be bifurcate.</title>
        <authorList>
            <person name="Mishra B."/>
            <person name="Choi Y.-J."/>
            <person name="Bauer R."/>
            <person name="Thines M."/>
        </authorList>
    </citation>
    <scope>NUCLEOTIDE SEQUENCE</scope>
</reference>
<accession>A0A2D0XHX9</accession>
<keyword evidence="6 7" id="KW-0012">Acyltransferase</keyword>
<dbReference type="InterPro" id="IPR016181">
    <property type="entry name" value="Acyl_CoA_acyltransferase"/>
</dbReference>
<comment type="catalytic activity">
    <reaction evidence="7">
        <text>N-terminal glycyl-[protein] + tetradecanoyl-CoA = N-tetradecanoylglycyl-[protein] + CoA + H(+)</text>
        <dbReference type="Rhea" id="RHEA:15521"/>
        <dbReference type="Rhea" id="RHEA-COMP:12666"/>
        <dbReference type="Rhea" id="RHEA-COMP:12667"/>
        <dbReference type="ChEBI" id="CHEBI:15378"/>
        <dbReference type="ChEBI" id="CHEBI:57287"/>
        <dbReference type="ChEBI" id="CHEBI:57385"/>
        <dbReference type="ChEBI" id="CHEBI:64723"/>
        <dbReference type="ChEBI" id="CHEBI:133050"/>
        <dbReference type="EC" id="2.3.1.97"/>
    </reaction>
</comment>
<dbReference type="EC" id="2.3.1.97" evidence="3 7"/>
<evidence type="ECO:0000259" key="11">
    <source>
        <dbReference type="Pfam" id="PF02799"/>
    </source>
</evidence>
<evidence type="ECO:0000256" key="8">
    <source>
        <dbReference type="RuleBase" id="RU004178"/>
    </source>
</evidence>
<dbReference type="FunFam" id="3.40.630.30:FF:000042">
    <property type="entry name" value="Glycylpeptide N-tetradecanoyltransferase"/>
    <property type="match status" value="1"/>
</dbReference>
<evidence type="ECO:0000256" key="9">
    <source>
        <dbReference type="SAM" id="MobiDB-lite"/>
    </source>
</evidence>
<evidence type="ECO:0000256" key="7">
    <source>
        <dbReference type="RuleBase" id="RU000586"/>
    </source>
</evidence>
<feature type="region of interest" description="Disordered" evidence="9">
    <location>
        <begin position="1"/>
        <end position="124"/>
    </location>
</feature>
<dbReference type="InterPro" id="IPR000903">
    <property type="entry name" value="NMT"/>
</dbReference>
<dbReference type="InterPro" id="IPR022676">
    <property type="entry name" value="NMT_N"/>
</dbReference>
<dbReference type="PROSITE" id="PS00975">
    <property type="entry name" value="NMT_1"/>
    <property type="match status" value="1"/>
</dbReference>
<dbReference type="Pfam" id="PF01233">
    <property type="entry name" value="NMT"/>
    <property type="match status" value="1"/>
</dbReference>
<dbReference type="GO" id="GO:0004379">
    <property type="term" value="F:glycylpeptide N-tetradecanoyltransferase activity"/>
    <property type="evidence" value="ECO:0007669"/>
    <property type="project" value="UniProtKB-EC"/>
</dbReference>
<comment type="similarity">
    <text evidence="1 8">Belongs to the NMT family.</text>
</comment>
<dbReference type="GO" id="GO:0005737">
    <property type="term" value="C:cytoplasm"/>
    <property type="evidence" value="ECO:0007669"/>
    <property type="project" value="TreeGrafter"/>
</dbReference>
<dbReference type="PROSITE" id="PS00976">
    <property type="entry name" value="NMT_2"/>
    <property type="match status" value="1"/>
</dbReference>
<evidence type="ECO:0000256" key="5">
    <source>
        <dbReference type="ARBA" id="ARBA00022679"/>
    </source>
</evidence>
<evidence type="ECO:0000259" key="10">
    <source>
        <dbReference type="Pfam" id="PF01233"/>
    </source>
</evidence>
<gene>
    <name evidence="12" type="ORF">SPAR04175</name>
</gene>
<feature type="compositionally biased region" description="Polar residues" evidence="9">
    <location>
        <begin position="113"/>
        <end position="122"/>
    </location>
</feature>
<dbReference type="InterPro" id="IPR022678">
    <property type="entry name" value="NMT_CS"/>
</dbReference>
<feature type="compositionally biased region" description="Basic residues" evidence="9">
    <location>
        <begin position="69"/>
        <end position="86"/>
    </location>
</feature>
<evidence type="ECO:0000256" key="3">
    <source>
        <dbReference type="ARBA" id="ARBA00012923"/>
    </source>
</evidence>
<name>A0A2D0XHX9_9BASI</name>
<dbReference type="Gene3D" id="3.40.630.30">
    <property type="match status" value="2"/>
</dbReference>
<dbReference type="EMBL" id="KY000261">
    <property type="protein sequence ID" value="ASF90212.1"/>
    <property type="molecule type" value="Genomic_DNA"/>
</dbReference>
<proteinExistence type="inferred from homology"/>
<evidence type="ECO:0000256" key="6">
    <source>
        <dbReference type="ARBA" id="ARBA00023315"/>
    </source>
</evidence>
<dbReference type="AlphaFoldDB" id="A0A2D0XHX9"/>
<organism evidence="12">
    <name type="scientific">Bartheletia paradoxa</name>
    <dbReference type="NCBI Taxonomy" id="669517"/>
    <lineage>
        <taxon>Eukaryota</taxon>
        <taxon>Fungi</taxon>
        <taxon>Dikarya</taxon>
        <taxon>Basidiomycota</taxon>
        <taxon>Agaricomycotina</taxon>
        <taxon>Bartheletiomycetes</taxon>
        <taxon>Bartheletiales</taxon>
        <taxon>Bartheletiaceae</taxon>
        <taxon>Bartheletia</taxon>
    </lineage>
</organism>
<feature type="domain" description="Glycylpeptide N-tetradecanoyltransferase C-terminal" evidence="11">
    <location>
        <begin position="376"/>
        <end position="601"/>
    </location>
</feature>
<evidence type="ECO:0000256" key="2">
    <source>
        <dbReference type="ARBA" id="ARBA00011245"/>
    </source>
</evidence>
<evidence type="ECO:0000256" key="4">
    <source>
        <dbReference type="ARBA" id="ARBA00022240"/>
    </source>
</evidence>
<dbReference type="SUPFAM" id="SSF55729">
    <property type="entry name" value="Acyl-CoA N-acyltransferases (Nat)"/>
    <property type="match status" value="2"/>
</dbReference>
<feature type="domain" description="Glycylpeptide N-tetradecanoyltransferase N-terminal" evidence="10">
    <location>
        <begin position="203"/>
        <end position="361"/>
    </location>
</feature>
<comment type="subunit">
    <text evidence="2">Monomer.</text>
</comment>
<feature type="compositionally biased region" description="Acidic residues" evidence="9">
    <location>
        <begin position="34"/>
        <end position="57"/>
    </location>
</feature>
<dbReference type="PANTHER" id="PTHR11377:SF5">
    <property type="entry name" value="GLYCYLPEPTIDE N-TETRADECANOYLTRANSFERASE"/>
    <property type="match status" value="1"/>
</dbReference>
<keyword evidence="5 7" id="KW-0808">Transferase</keyword>
<evidence type="ECO:0000313" key="12">
    <source>
        <dbReference type="EMBL" id="ASF90212.1"/>
    </source>
</evidence>
<dbReference type="PANTHER" id="PTHR11377">
    <property type="entry name" value="N-MYRISTOYL TRANSFERASE"/>
    <property type="match status" value="1"/>
</dbReference>
<dbReference type="Pfam" id="PF02799">
    <property type="entry name" value="NMT_C"/>
    <property type="match status" value="1"/>
</dbReference>
<evidence type="ECO:0000256" key="1">
    <source>
        <dbReference type="ARBA" id="ARBA00009469"/>
    </source>
</evidence>
<feature type="compositionally biased region" description="Low complexity" evidence="9">
    <location>
        <begin position="87"/>
        <end position="107"/>
    </location>
</feature>
<comment type="function">
    <text evidence="7">Adds a myristoyl group to the N-terminal glycine residue of certain cellular proteins.</text>
</comment>
<dbReference type="InterPro" id="IPR022677">
    <property type="entry name" value="NMT_C"/>
</dbReference>
<protein>
    <recommendedName>
        <fullName evidence="4 7">Glycylpeptide N-tetradecanoyltransferase</fullName>
        <ecNumber evidence="3 7">2.3.1.97</ecNumber>
    </recommendedName>
</protein>